<dbReference type="EMBL" id="GEDG01029889">
    <property type="protein sequence ID" value="JAP12253.1"/>
    <property type="molecule type" value="Transcribed_RNA"/>
</dbReference>
<evidence type="ECO:0000313" key="1">
    <source>
        <dbReference type="EMBL" id="JAP12253.1"/>
    </source>
</evidence>
<name>A0A0V0GWE1_SOLCH</name>
<protein>
    <submittedName>
        <fullName evidence="1">Putative ovule protein</fullName>
    </submittedName>
</protein>
<organism evidence="1">
    <name type="scientific">Solanum chacoense</name>
    <name type="common">Chaco potato</name>
    <dbReference type="NCBI Taxonomy" id="4108"/>
    <lineage>
        <taxon>Eukaryota</taxon>
        <taxon>Viridiplantae</taxon>
        <taxon>Streptophyta</taxon>
        <taxon>Embryophyta</taxon>
        <taxon>Tracheophyta</taxon>
        <taxon>Spermatophyta</taxon>
        <taxon>Magnoliopsida</taxon>
        <taxon>eudicotyledons</taxon>
        <taxon>Gunneridae</taxon>
        <taxon>Pentapetalae</taxon>
        <taxon>asterids</taxon>
        <taxon>lamiids</taxon>
        <taxon>Solanales</taxon>
        <taxon>Solanaceae</taxon>
        <taxon>Solanoideae</taxon>
        <taxon>Solaneae</taxon>
        <taxon>Solanum</taxon>
    </lineage>
</organism>
<accession>A0A0V0GWE1</accession>
<sequence length="63" mass="7319">ICVQIANKLRLNIPSTKKVKVEYQKPGGMTQDTSFPTWKWENLNMDFITSSPRICDNMILSTW</sequence>
<feature type="non-terminal residue" evidence="1">
    <location>
        <position position="1"/>
    </location>
</feature>
<proteinExistence type="predicted"/>
<dbReference type="AlphaFoldDB" id="A0A0V0GWE1"/>
<reference evidence="1" key="1">
    <citation type="submission" date="2015-12" db="EMBL/GenBank/DDBJ databases">
        <title>Gene expression during late stages of embryo sac development: a critical building block for successful pollen-pistil interactions.</title>
        <authorList>
            <person name="Liu Y."/>
            <person name="Joly V."/>
            <person name="Sabar M."/>
            <person name="Matton D.P."/>
        </authorList>
    </citation>
    <scope>NUCLEOTIDE SEQUENCE</scope>
</reference>